<accession>A0ABV3F1T8</accession>
<dbReference type="PANTHER" id="PTHR30136">
    <property type="entry name" value="HELIX-TURN-HELIX TRANSCRIPTIONAL REGULATOR, ICLR FAMILY"/>
    <property type="match status" value="1"/>
</dbReference>
<evidence type="ECO:0000313" key="7">
    <source>
        <dbReference type="Proteomes" id="UP001551658"/>
    </source>
</evidence>
<dbReference type="Gene3D" id="1.10.10.10">
    <property type="entry name" value="Winged helix-like DNA-binding domain superfamily/Winged helix DNA-binding domain"/>
    <property type="match status" value="1"/>
</dbReference>
<dbReference type="InterPro" id="IPR036390">
    <property type="entry name" value="WH_DNA-bd_sf"/>
</dbReference>
<evidence type="ECO:0000259" key="4">
    <source>
        <dbReference type="PROSITE" id="PS51077"/>
    </source>
</evidence>
<dbReference type="Pfam" id="PF09339">
    <property type="entry name" value="HTH_IclR"/>
    <property type="match status" value="1"/>
</dbReference>
<dbReference type="InterPro" id="IPR050707">
    <property type="entry name" value="HTH_MetabolicPath_Reg"/>
</dbReference>
<feature type="domain" description="IclR-ED" evidence="5">
    <location>
        <begin position="56"/>
        <end position="255"/>
    </location>
</feature>
<proteinExistence type="predicted"/>
<dbReference type="PROSITE" id="PS51078">
    <property type="entry name" value="ICLR_ED"/>
    <property type="match status" value="1"/>
</dbReference>
<sequence>MAERHPARPDAAGTGFGGQQPKAVQRALAMLEAVAHLGAGVSAKQISAYTRVPPATAYRLLNLLVADGFLVRTPDLTGFALGRRTSELAYAAATTQPARTVAEILADLRTETRHGLYVTSFRGGTLRMVDTDPDHEIVSAATISRNPHAHAAGKLLLAYRPRPLDPPDLRPVTAHTVIDPITLRSQLAHILATEIAFENQESRIGRAALAVPVRAPGSEVVGGLCVQGTVGRVSADHTDLVAFLRDGAAELTGLL</sequence>
<protein>
    <submittedName>
        <fullName evidence="6">IclR family transcriptional regulator C-terminal domain-containing protein</fullName>
    </submittedName>
</protein>
<evidence type="ECO:0000256" key="2">
    <source>
        <dbReference type="ARBA" id="ARBA00023125"/>
    </source>
</evidence>
<comment type="caution">
    <text evidence="6">The sequence shown here is derived from an EMBL/GenBank/DDBJ whole genome shotgun (WGS) entry which is preliminary data.</text>
</comment>
<keyword evidence="1" id="KW-0805">Transcription regulation</keyword>
<dbReference type="InterPro" id="IPR029016">
    <property type="entry name" value="GAF-like_dom_sf"/>
</dbReference>
<keyword evidence="7" id="KW-1185">Reference proteome</keyword>
<feature type="domain" description="HTH iclR-type" evidence="4">
    <location>
        <begin position="21"/>
        <end position="83"/>
    </location>
</feature>
<evidence type="ECO:0000259" key="5">
    <source>
        <dbReference type="PROSITE" id="PS51078"/>
    </source>
</evidence>
<dbReference type="EMBL" id="JBFAIH010000001">
    <property type="protein sequence ID" value="MEV0361666.1"/>
    <property type="molecule type" value="Genomic_DNA"/>
</dbReference>
<dbReference type="PROSITE" id="PS51077">
    <property type="entry name" value="HTH_ICLR"/>
    <property type="match status" value="1"/>
</dbReference>
<dbReference type="InterPro" id="IPR036388">
    <property type="entry name" value="WH-like_DNA-bd_sf"/>
</dbReference>
<organism evidence="6 7">
    <name type="scientific">Nocardia fusca</name>
    <dbReference type="NCBI Taxonomy" id="941183"/>
    <lineage>
        <taxon>Bacteria</taxon>
        <taxon>Bacillati</taxon>
        <taxon>Actinomycetota</taxon>
        <taxon>Actinomycetes</taxon>
        <taxon>Mycobacteriales</taxon>
        <taxon>Nocardiaceae</taxon>
        <taxon>Nocardia</taxon>
    </lineage>
</organism>
<dbReference type="SUPFAM" id="SSF55781">
    <property type="entry name" value="GAF domain-like"/>
    <property type="match status" value="1"/>
</dbReference>
<keyword evidence="3" id="KW-0804">Transcription</keyword>
<dbReference type="Gene3D" id="3.30.450.40">
    <property type="match status" value="1"/>
</dbReference>
<keyword evidence="2" id="KW-0238">DNA-binding</keyword>
<gene>
    <name evidence="6" type="ORF">AB0H72_03095</name>
</gene>
<dbReference type="Proteomes" id="UP001551658">
    <property type="component" value="Unassembled WGS sequence"/>
</dbReference>
<evidence type="ECO:0000313" key="6">
    <source>
        <dbReference type="EMBL" id="MEV0361666.1"/>
    </source>
</evidence>
<dbReference type="Pfam" id="PF01614">
    <property type="entry name" value="IclR_C"/>
    <property type="match status" value="1"/>
</dbReference>
<dbReference type="InterPro" id="IPR014757">
    <property type="entry name" value="Tscrpt_reg_IclR_C"/>
</dbReference>
<dbReference type="SMART" id="SM00346">
    <property type="entry name" value="HTH_ICLR"/>
    <property type="match status" value="1"/>
</dbReference>
<reference evidence="6 7" key="1">
    <citation type="submission" date="2024-06" db="EMBL/GenBank/DDBJ databases">
        <title>The Natural Products Discovery Center: Release of the First 8490 Sequenced Strains for Exploring Actinobacteria Biosynthetic Diversity.</title>
        <authorList>
            <person name="Kalkreuter E."/>
            <person name="Kautsar S.A."/>
            <person name="Yang D."/>
            <person name="Bader C.D."/>
            <person name="Teijaro C.N."/>
            <person name="Fluegel L."/>
            <person name="Davis C.M."/>
            <person name="Simpson J.R."/>
            <person name="Lauterbach L."/>
            <person name="Steele A.D."/>
            <person name="Gui C."/>
            <person name="Meng S."/>
            <person name="Li G."/>
            <person name="Viehrig K."/>
            <person name="Ye F."/>
            <person name="Su P."/>
            <person name="Kiefer A.F."/>
            <person name="Nichols A."/>
            <person name="Cepeda A.J."/>
            <person name="Yan W."/>
            <person name="Fan B."/>
            <person name="Jiang Y."/>
            <person name="Adhikari A."/>
            <person name="Zheng C.-J."/>
            <person name="Schuster L."/>
            <person name="Cowan T.M."/>
            <person name="Smanski M.J."/>
            <person name="Chevrette M.G."/>
            <person name="De Carvalho L.P.S."/>
            <person name="Shen B."/>
        </authorList>
    </citation>
    <scope>NUCLEOTIDE SEQUENCE [LARGE SCALE GENOMIC DNA]</scope>
    <source>
        <strain evidence="6 7">NPDC050671</strain>
    </source>
</reference>
<name>A0ABV3F1T8_9NOCA</name>
<dbReference type="PANTHER" id="PTHR30136:SF24">
    <property type="entry name" value="HTH-TYPE TRANSCRIPTIONAL REPRESSOR ALLR"/>
    <property type="match status" value="1"/>
</dbReference>
<evidence type="ECO:0000256" key="3">
    <source>
        <dbReference type="ARBA" id="ARBA00023163"/>
    </source>
</evidence>
<dbReference type="SUPFAM" id="SSF46785">
    <property type="entry name" value="Winged helix' DNA-binding domain"/>
    <property type="match status" value="1"/>
</dbReference>
<dbReference type="InterPro" id="IPR005471">
    <property type="entry name" value="Tscrpt_reg_IclR_N"/>
</dbReference>
<evidence type="ECO:0000256" key="1">
    <source>
        <dbReference type="ARBA" id="ARBA00023015"/>
    </source>
</evidence>